<gene>
    <name evidence="2" type="ORF">G3T38_11465</name>
</gene>
<dbReference type="Proteomes" id="UP000468687">
    <property type="component" value="Unassembled WGS sequence"/>
</dbReference>
<keyword evidence="3" id="KW-1185">Reference proteome</keyword>
<organism evidence="2 3">
    <name type="scientific">Nocardioides zeae</name>
    <dbReference type="NCBI Taxonomy" id="1457234"/>
    <lineage>
        <taxon>Bacteria</taxon>
        <taxon>Bacillati</taxon>
        <taxon>Actinomycetota</taxon>
        <taxon>Actinomycetes</taxon>
        <taxon>Propionibacteriales</taxon>
        <taxon>Nocardioidaceae</taxon>
        <taxon>Nocardioides</taxon>
    </lineage>
</organism>
<keyword evidence="1" id="KW-0732">Signal</keyword>
<feature type="chain" id="PRO_5027067964" evidence="1">
    <location>
        <begin position="44"/>
        <end position="955"/>
    </location>
</feature>
<evidence type="ECO:0000256" key="1">
    <source>
        <dbReference type="SAM" id="SignalP"/>
    </source>
</evidence>
<proteinExistence type="predicted"/>
<name>A0A6P0HKX0_9ACTN</name>
<sequence length="955" mass="95654">MAPTHRAPSRGRLVTPAVRRTALLGSVALLAAGLVSAPPTASADEPRSLRSVDVTLTGDGGVASVSNRLVTEGGDGEVSTTDEAVDPADADLPVRVLTSYRADGRSGTDLADLAGHDGRVTIDVTVQNTTVRPAQVAYSSEGRQYDEFALVGSPLTVVGGVGLDASTRVVTAAADGDDVTNGVLGRDADGAPVVQWAAMLAPPRLATTATFRLVLEADDFAPPTFDLSVQPGLVSDPSVDALVQAAFVDRAGSARRLQQDTITTIDAVNQVLTGASTVLTDIRADLESTASGVGAEAVGQLQGSRGDIPDQIATIVTDLGTKSAEIDRTLDAAGRSGAADLDTALGDLGALVGPPDVAPRELISVRPVAGSCAVDASLAAGGDATLRDLFTSVGALLATYADASGECAAVTTEALTALVGTRAEAESPATSCPSPAQVATGTPRSVTCQLAATGQALEGTAGELATLATDLAGEVRPAGFGDVATELGDVQAAVSSLNGLLTALSTAGVATEVEELRTQLSAALATLRGELVDLQALVADGGALAGSVTTIQQIADAQLDGTGTGPSALVSLGAGIDDLLGVVCAPLWDGTWTPGSGVGGLLDELLGGVTGLDLCPSTPEGTSVLETRLDELTAAWSEVRDLVDVDVPGALAGINEQVGLLADALDAVDDALAAGTDGTDDVVAAVTTLQAEIDAARTAGGGLGATAPTTDCATLPEPGTSAGSTALDLLAAAWAALDCQNLALTQDVGDYFDTADDALAAVGTDLDGNRLDLADAQESVDGLLQDFIAQYAAGLETDGDAVEGWGSAVAGDLEGRADRRLTGAAQLLQGRLGAAGDALVADMGATGVDLGGTSTTLVASLDEALRQFGSAASGRGILGALASNASSAGQSQRTVFEELGSTTGFAAVRRLDLRDVARQQRQFELGVDRQEELNTAGVDVDGSVLTVYTFHVVPQ</sequence>
<dbReference type="RefSeq" id="WP_163772442.1">
    <property type="nucleotide sequence ID" value="NZ_JAAGXA010000007.1"/>
</dbReference>
<evidence type="ECO:0000313" key="3">
    <source>
        <dbReference type="Proteomes" id="UP000468687"/>
    </source>
</evidence>
<comment type="caution">
    <text evidence="2">The sequence shown here is derived from an EMBL/GenBank/DDBJ whole genome shotgun (WGS) entry which is preliminary data.</text>
</comment>
<reference evidence="2 3" key="1">
    <citation type="journal article" date="2014" name="Int. J. Syst. Evol. Microbiol.">
        <title>Nocardioides zeae sp. nov., isolated from the stem of Zea mays.</title>
        <authorList>
            <person name="Glaeser S.P."/>
            <person name="McInroy J.A."/>
            <person name="Busse H.J."/>
            <person name="Kampfer P."/>
        </authorList>
    </citation>
    <scope>NUCLEOTIDE SEQUENCE [LARGE SCALE GENOMIC DNA]</scope>
    <source>
        <strain evidence="2 3">JCM 30728</strain>
    </source>
</reference>
<accession>A0A6P0HKX0</accession>
<dbReference type="PROSITE" id="PS51318">
    <property type="entry name" value="TAT"/>
    <property type="match status" value="1"/>
</dbReference>
<dbReference type="InterPro" id="IPR006311">
    <property type="entry name" value="TAT_signal"/>
</dbReference>
<dbReference type="AlphaFoldDB" id="A0A6P0HKX0"/>
<dbReference type="EMBL" id="JAAGXA010000007">
    <property type="protein sequence ID" value="NEN78894.1"/>
    <property type="molecule type" value="Genomic_DNA"/>
</dbReference>
<feature type="signal peptide" evidence="1">
    <location>
        <begin position="1"/>
        <end position="43"/>
    </location>
</feature>
<protein>
    <submittedName>
        <fullName evidence="2">Uncharacterized protein</fullName>
    </submittedName>
</protein>
<evidence type="ECO:0000313" key="2">
    <source>
        <dbReference type="EMBL" id="NEN78894.1"/>
    </source>
</evidence>